<dbReference type="Pfam" id="PF00753">
    <property type="entry name" value="Lactamase_B"/>
    <property type="match status" value="1"/>
</dbReference>
<dbReference type="Proteomes" id="UP001500707">
    <property type="component" value="Unassembled WGS sequence"/>
</dbReference>
<dbReference type="InterPro" id="IPR001279">
    <property type="entry name" value="Metallo-B-lactamas"/>
</dbReference>
<name>A0ABP6W358_9ACTN</name>
<dbReference type="PANTHER" id="PTHR42951">
    <property type="entry name" value="METALLO-BETA-LACTAMASE DOMAIN-CONTAINING"/>
    <property type="match status" value="1"/>
</dbReference>
<evidence type="ECO:0000313" key="3">
    <source>
        <dbReference type="Proteomes" id="UP001500707"/>
    </source>
</evidence>
<accession>A0ABP6W358</accession>
<keyword evidence="3" id="KW-1185">Reference proteome</keyword>
<dbReference type="SUPFAM" id="SSF56281">
    <property type="entry name" value="Metallo-hydrolase/oxidoreductase"/>
    <property type="match status" value="1"/>
</dbReference>
<reference evidence="3" key="1">
    <citation type="journal article" date="2019" name="Int. J. Syst. Evol. Microbiol.">
        <title>The Global Catalogue of Microorganisms (GCM) 10K type strain sequencing project: providing services to taxonomists for standard genome sequencing and annotation.</title>
        <authorList>
            <consortium name="The Broad Institute Genomics Platform"/>
            <consortium name="The Broad Institute Genome Sequencing Center for Infectious Disease"/>
            <person name="Wu L."/>
            <person name="Ma J."/>
        </authorList>
    </citation>
    <scope>NUCLEOTIDE SEQUENCE [LARGE SCALE GENOMIC DNA]</scope>
    <source>
        <strain evidence="3">JCM 17656</strain>
    </source>
</reference>
<evidence type="ECO:0000313" key="2">
    <source>
        <dbReference type="EMBL" id="GAA3544161.1"/>
    </source>
</evidence>
<proteinExistence type="predicted"/>
<dbReference type="InterPro" id="IPR036866">
    <property type="entry name" value="RibonucZ/Hydroxyglut_hydro"/>
</dbReference>
<dbReference type="CDD" id="cd07739">
    <property type="entry name" value="metallo-hydrolase-like_MBL-fold"/>
    <property type="match status" value="1"/>
</dbReference>
<dbReference type="EMBL" id="BAABCE010000005">
    <property type="protein sequence ID" value="GAA3544161.1"/>
    <property type="molecule type" value="Genomic_DNA"/>
</dbReference>
<dbReference type="SMART" id="SM00849">
    <property type="entry name" value="Lactamase_B"/>
    <property type="match status" value="1"/>
</dbReference>
<dbReference type="PANTHER" id="PTHR42951:SF14">
    <property type="entry name" value="METALLO-BETA-LACTAMASE SUPERFAMILY PROTEIN"/>
    <property type="match status" value="1"/>
</dbReference>
<evidence type="ECO:0000259" key="1">
    <source>
        <dbReference type="SMART" id="SM00849"/>
    </source>
</evidence>
<protein>
    <submittedName>
        <fullName evidence="2">MBL fold metallo-hydrolase</fullName>
    </submittedName>
</protein>
<gene>
    <name evidence="2" type="ORF">GCM10022295_27600</name>
</gene>
<feature type="domain" description="Metallo-beta-lactamase" evidence="1">
    <location>
        <begin position="60"/>
        <end position="246"/>
    </location>
</feature>
<organism evidence="2 3">
    <name type="scientific">Streptomyces osmaniensis</name>
    <dbReference type="NCBI Taxonomy" id="593134"/>
    <lineage>
        <taxon>Bacteria</taxon>
        <taxon>Bacillati</taxon>
        <taxon>Actinomycetota</taxon>
        <taxon>Actinomycetes</taxon>
        <taxon>Kitasatosporales</taxon>
        <taxon>Streptomycetaceae</taxon>
        <taxon>Streptomyces</taxon>
    </lineage>
</organism>
<comment type="caution">
    <text evidence="2">The sequence shown here is derived from an EMBL/GenBank/DDBJ whole genome shotgun (WGS) entry which is preliminary data.</text>
</comment>
<sequence>MEPFAAARTDVGALYRREERRGEKGLTRMTPLTYSMLVQDGLQRAGDQRMPSGDPLVSSPLTSTLIVGDATAVLVDPPLTQEQTRRVGDWIEHSGKQLAHIYITHGHGDHWFGTGELLRRFPTAQAWASPEAIAMMHYQSTTGRALRWDKDFPGLIGDTPVVARPVPEDGLLLEGHVLKPVPTHHTDTDHTSVLHIPDLGLVVAGDAVYNNVHLYLSEGANGGFAAWLRALETVEGLRPVAVVAGHQDRSRPDTPDTIAQTRGYLNDVEYLLARHPTPTAFYEEMLVRHPGRLNPSPLWYGAQTLLG</sequence>
<dbReference type="Gene3D" id="3.60.15.10">
    <property type="entry name" value="Ribonuclease Z/Hydroxyacylglutathione hydrolase-like"/>
    <property type="match status" value="1"/>
</dbReference>
<dbReference type="InterPro" id="IPR050855">
    <property type="entry name" value="NDM-1-like"/>
</dbReference>